<evidence type="ECO:0000313" key="10">
    <source>
        <dbReference type="EMBL" id="EKU93086.1"/>
    </source>
</evidence>
<dbReference type="OrthoDB" id="9809206at2"/>
<dbReference type="GO" id="GO:0005886">
    <property type="term" value="C:plasma membrane"/>
    <property type="evidence" value="ECO:0007669"/>
    <property type="project" value="UniProtKB-SubCell"/>
</dbReference>
<evidence type="ECO:0008006" key="12">
    <source>
        <dbReference type="Google" id="ProtNLM"/>
    </source>
</evidence>
<dbReference type="RefSeq" id="WP_003778763.1">
    <property type="nucleotide sequence ID" value="NZ_JH992961.1"/>
</dbReference>
<feature type="domain" description="Mechanosensitive ion channel transmembrane helices 2/3" evidence="9">
    <location>
        <begin position="95"/>
        <end position="131"/>
    </location>
</feature>
<dbReference type="Pfam" id="PF00924">
    <property type="entry name" value="MS_channel_2nd"/>
    <property type="match status" value="1"/>
</dbReference>
<comment type="subcellular location">
    <subcellularLocation>
        <location evidence="1">Cell membrane</location>
        <topology evidence="1">Multi-pass membrane protein</topology>
    </subcellularLocation>
</comment>
<accession>K9EB51</accession>
<dbReference type="Gene3D" id="3.30.70.100">
    <property type="match status" value="1"/>
</dbReference>
<dbReference type="Proteomes" id="UP000009875">
    <property type="component" value="Unassembled WGS sequence"/>
</dbReference>
<evidence type="ECO:0000259" key="9">
    <source>
        <dbReference type="Pfam" id="PF21088"/>
    </source>
</evidence>
<dbReference type="STRING" id="883081.HMPREF9698_01213"/>
<dbReference type="SUPFAM" id="SSF50182">
    <property type="entry name" value="Sm-like ribonucleoproteins"/>
    <property type="match status" value="1"/>
</dbReference>
<protein>
    <recommendedName>
        <fullName evidence="12">Small conductance mechanosensitive channel</fullName>
    </recommendedName>
</protein>
<evidence type="ECO:0000256" key="3">
    <source>
        <dbReference type="ARBA" id="ARBA00022475"/>
    </source>
</evidence>
<dbReference type="PANTHER" id="PTHR30460:SF0">
    <property type="entry name" value="MODERATE CONDUCTANCE MECHANOSENSITIVE CHANNEL YBIO"/>
    <property type="match status" value="1"/>
</dbReference>
<dbReference type="InterPro" id="IPR049142">
    <property type="entry name" value="MS_channel_1st"/>
</dbReference>
<evidence type="ECO:0000256" key="6">
    <source>
        <dbReference type="ARBA" id="ARBA00023136"/>
    </source>
</evidence>
<dbReference type="InterPro" id="IPR011014">
    <property type="entry name" value="MscS_channel_TM-2"/>
</dbReference>
<evidence type="ECO:0000259" key="8">
    <source>
        <dbReference type="Pfam" id="PF00924"/>
    </source>
</evidence>
<gene>
    <name evidence="10" type="ORF">HMPREF9698_01213</name>
</gene>
<feature type="transmembrane region" description="Helical" evidence="7">
    <location>
        <begin position="34"/>
        <end position="55"/>
    </location>
</feature>
<comment type="caution">
    <text evidence="10">The sequence shown here is derived from an EMBL/GenBank/DDBJ whole genome shotgun (WGS) entry which is preliminary data.</text>
</comment>
<feature type="domain" description="Mechanosensitive ion channel MscS" evidence="8">
    <location>
        <begin position="132"/>
        <end position="197"/>
    </location>
</feature>
<keyword evidence="5 7" id="KW-1133">Transmembrane helix</keyword>
<organism evidence="10 11">
    <name type="scientific">Alloiococcus otitis ATCC 51267</name>
    <dbReference type="NCBI Taxonomy" id="883081"/>
    <lineage>
        <taxon>Bacteria</taxon>
        <taxon>Bacillati</taxon>
        <taxon>Bacillota</taxon>
        <taxon>Bacilli</taxon>
        <taxon>Lactobacillales</taxon>
        <taxon>Carnobacteriaceae</taxon>
        <taxon>Alloiococcus</taxon>
    </lineage>
</organism>
<sequence>MKFTLLAESEILEETTERTNFVIEYFQNLNWQEIALALLLIFLQILFAVIVFGIVKWLGTKLINRSFAGSSFAKGQSPSRRKTLKRLANSVFNGVILFLFVFTVLEILGVPIGSLLAGAGVIGLALSLGAQDFVSDLVNGLVILFEKQIDIGDKVIINDILGFVEDTNLKTTVVKDLDGAFHYIPNRKIDIISNHSRDNMRAMIIIRLFANSDFETIDRVVRETTYKKMEDYTTLVSQPEFIYEAAENGQVTLRIPIFTVPGEEYDVMVEFYEALLKALNKAGIELPSNTIDIPSPDQN</sequence>
<keyword evidence="6 7" id="KW-0472">Membrane</keyword>
<dbReference type="InterPro" id="IPR006685">
    <property type="entry name" value="MscS_channel_2nd"/>
</dbReference>
<feature type="transmembrane region" description="Helical" evidence="7">
    <location>
        <begin position="87"/>
        <end position="105"/>
    </location>
</feature>
<dbReference type="InterPro" id="IPR045276">
    <property type="entry name" value="YbiO_bact"/>
</dbReference>
<dbReference type="Gene3D" id="1.10.287.1260">
    <property type="match status" value="1"/>
</dbReference>
<dbReference type="eggNOG" id="COG0668">
    <property type="taxonomic scope" value="Bacteria"/>
</dbReference>
<dbReference type="InterPro" id="IPR010920">
    <property type="entry name" value="LSM_dom_sf"/>
</dbReference>
<dbReference type="Pfam" id="PF21088">
    <property type="entry name" value="MS_channel_1st"/>
    <property type="match status" value="1"/>
</dbReference>
<dbReference type="EMBL" id="AGXA01000026">
    <property type="protein sequence ID" value="EKU93086.1"/>
    <property type="molecule type" value="Genomic_DNA"/>
</dbReference>
<evidence type="ECO:0000256" key="5">
    <source>
        <dbReference type="ARBA" id="ARBA00022989"/>
    </source>
</evidence>
<dbReference type="InterPro" id="IPR023408">
    <property type="entry name" value="MscS_beta-dom_sf"/>
</dbReference>
<dbReference type="AlphaFoldDB" id="K9EB51"/>
<dbReference type="SUPFAM" id="SSF82861">
    <property type="entry name" value="Mechanosensitive channel protein MscS (YggB), transmembrane region"/>
    <property type="match status" value="1"/>
</dbReference>
<evidence type="ECO:0000256" key="2">
    <source>
        <dbReference type="ARBA" id="ARBA00008017"/>
    </source>
</evidence>
<reference evidence="10 11" key="1">
    <citation type="submission" date="2012-09" db="EMBL/GenBank/DDBJ databases">
        <title>The Genome Sequence of Alloiococcus otitis ATCC 51267.</title>
        <authorList>
            <consortium name="The Broad Institute Genome Sequencing Platform"/>
            <person name="Earl A."/>
            <person name="Ward D."/>
            <person name="Feldgarden M."/>
            <person name="Gevers D."/>
            <person name="Huys G."/>
            <person name="Walker B."/>
            <person name="Young S.K."/>
            <person name="Zeng Q."/>
            <person name="Gargeya S."/>
            <person name="Fitzgerald M."/>
            <person name="Haas B."/>
            <person name="Abouelleil A."/>
            <person name="Alvarado L."/>
            <person name="Arachchi H.M."/>
            <person name="Berlin A.M."/>
            <person name="Chapman S.B."/>
            <person name="Goldberg J."/>
            <person name="Griggs A."/>
            <person name="Gujja S."/>
            <person name="Hansen M."/>
            <person name="Howarth C."/>
            <person name="Imamovic A."/>
            <person name="Larimer J."/>
            <person name="McCowen C."/>
            <person name="Montmayeur A."/>
            <person name="Murphy C."/>
            <person name="Neiman D."/>
            <person name="Pearson M."/>
            <person name="Priest M."/>
            <person name="Roberts A."/>
            <person name="Saif S."/>
            <person name="Shea T."/>
            <person name="Sisk P."/>
            <person name="Sykes S."/>
            <person name="Wortman J."/>
            <person name="Nusbaum C."/>
            <person name="Birren B."/>
        </authorList>
    </citation>
    <scope>NUCLEOTIDE SEQUENCE [LARGE SCALE GENOMIC DNA]</scope>
    <source>
        <strain evidence="10 11">ATCC 51267</strain>
    </source>
</reference>
<dbReference type="Gene3D" id="2.30.30.60">
    <property type="match status" value="1"/>
</dbReference>
<keyword evidence="11" id="KW-1185">Reference proteome</keyword>
<dbReference type="GO" id="GO:0008381">
    <property type="term" value="F:mechanosensitive monoatomic ion channel activity"/>
    <property type="evidence" value="ECO:0007669"/>
    <property type="project" value="InterPro"/>
</dbReference>
<dbReference type="HOGENOM" id="CLU_037945_8_2_9"/>
<evidence type="ECO:0000313" key="11">
    <source>
        <dbReference type="Proteomes" id="UP000009875"/>
    </source>
</evidence>
<proteinExistence type="inferred from homology"/>
<name>K9EB51_9LACT</name>
<evidence type="ECO:0000256" key="7">
    <source>
        <dbReference type="SAM" id="Phobius"/>
    </source>
</evidence>
<dbReference type="PANTHER" id="PTHR30460">
    <property type="entry name" value="MODERATE CONDUCTANCE MECHANOSENSITIVE CHANNEL YBIO"/>
    <property type="match status" value="1"/>
</dbReference>
<comment type="similarity">
    <text evidence="2">Belongs to the MscS (TC 1.A.23) family.</text>
</comment>
<keyword evidence="3" id="KW-1003">Cell membrane</keyword>
<evidence type="ECO:0000256" key="1">
    <source>
        <dbReference type="ARBA" id="ARBA00004651"/>
    </source>
</evidence>
<evidence type="ECO:0000256" key="4">
    <source>
        <dbReference type="ARBA" id="ARBA00022692"/>
    </source>
</evidence>
<dbReference type="SUPFAM" id="SSF82689">
    <property type="entry name" value="Mechanosensitive channel protein MscS (YggB), C-terminal domain"/>
    <property type="match status" value="1"/>
</dbReference>
<dbReference type="InterPro" id="IPR011066">
    <property type="entry name" value="MscS_channel_C_sf"/>
</dbReference>
<keyword evidence="4 7" id="KW-0812">Transmembrane</keyword>